<keyword evidence="7" id="KW-1185">Reference proteome</keyword>
<organism evidence="6 7">
    <name type="scientific">Secundilactobacillus angelensis</name>
    <dbReference type="NCBI Taxonomy" id="2722706"/>
    <lineage>
        <taxon>Bacteria</taxon>
        <taxon>Bacillati</taxon>
        <taxon>Bacillota</taxon>
        <taxon>Bacilli</taxon>
        <taxon>Lactobacillales</taxon>
        <taxon>Lactobacillaceae</taxon>
        <taxon>Secundilactobacillus</taxon>
    </lineage>
</organism>
<proteinExistence type="inferred from homology"/>
<keyword evidence="2 4" id="KW-0413">Isomerase</keyword>
<dbReference type="SUPFAM" id="SSF55174">
    <property type="entry name" value="Alpha-L RNA-binding motif"/>
    <property type="match status" value="1"/>
</dbReference>
<protein>
    <recommendedName>
        <fullName evidence="4">Pseudouridine synthase</fullName>
        <ecNumber evidence="4">5.4.99.-</ecNumber>
    </recommendedName>
</protein>
<dbReference type="Gene3D" id="3.10.290.10">
    <property type="entry name" value="RNA-binding S4 domain"/>
    <property type="match status" value="1"/>
</dbReference>
<comment type="similarity">
    <text evidence="1 4">Belongs to the pseudouridine synthase RsuA family.</text>
</comment>
<evidence type="ECO:0000256" key="2">
    <source>
        <dbReference type="ARBA" id="ARBA00023235"/>
    </source>
</evidence>
<dbReference type="SMART" id="SM00363">
    <property type="entry name" value="S4"/>
    <property type="match status" value="1"/>
</dbReference>
<comment type="caution">
    <text evidence="6">The sequence shown here is derived from an EMBL/GenBank/DDBJ whole genome shotgun (WGS) entry which is preliminary data.</text>
</comment>
<evidence type="ECO:0000256" key="3">
    <source>
        <dbReference type="PROSITE-ProRule" id="PRU00182"/>
    </source>
</evidence>
<dbReference type="InterPro" id="IPR018496">
    <property type="entry name" value="PsdUridine_synth_RsuA/RluB_CS"/>
</dbReference>
<dbReference type="CDD" id="cd02870">
    <property type="entry name" value="PseudoU_synth_RsuA_like"/>
    <property type="match status" value="1"/>
</dbReference>
<dbReference type="NCBIfam" id="TIGR00093">
    <property type="entry name" value="pseudouridine synthase"/>
    <property type="match status" value="1"/>
</dbReference>
<dbReference type="PANTHER" id="PTHR47683">
    <property type="entry name" value="PSEUDOURIDINE SYNTHASE FAMILY PROTEIN-RELATED"/>
    <property type="match status" value="1"/>
</dbReference>
<gene>
    <name evidence="6" type="ORF">HC026_02720</name>
</gene>
<evidence type="ECO:0000313" key="6">
    <source>
        <dbReference type="EMBL" id="NLR17830.1"/>
    </source>
</evidence>
<dbReference type="Gene3D" id="3.30.70.1560">
    <property type="entry name" value="Alpha-L RNA-binding motif"/>
    <property type="match status" value="1"/>
</dbReference>
<dbReference type="InterPro" id="IPR036986">
    <property type="entry name" value="S4_RNA-bd_sf"/>
</dbReference>
<dbReference type="Pfam" id="PF01479">
    <property type="entry name" value="S4"/>
    <property type="match status" value="1"/>
</dbReference>
<dbReference type="PROSITE" id="PS01149">
    <property type="entry name" value="PSI_RSU"/>
    <property type="match status" value="1"/>
</dbReference>
<dbReference type="InterPro" id="IPR020103">
    <property type="entry name" value="PsdUridine_synth_cat_dom_sf"/>
</dbReference>
<dbReference type="Proteomes" id="UP000763447">
    <property type="component" value="Unassembled WGS sequence"/>
</dbReference>
<evidence type="ECO:0000313" key="7">
    <source>
        <dbReference type="Proteomes" id="UP000763447"/>
    </source>
</evidence>
<dbReference type="InterPro" id="IPR000748">
    <property type="entry name" value="PsdUridine_synth_RsuA/RluB/E/F"/>
</dbReference>
<keyword evidence="3" id="KW-0694">RNA-binding</keyword>
<name>A0ABX1KX82_9LACO</name>
<dbReference type="EMBL" id="JAAXLJ010000003">
    <property type="protein sequence ID" value="NLR17830.1"/>
    <property type="molecule type" value="Genomic_DNA"/>
</dbReference>
<dbReference type="EC" id="5.4.99.-" evidence="4"/>
<reference evidence="6 7" key="1">
    <citation type="submission" date="2020-04" db="EMBL/GenBank/DDBJ databases">
        <title>A novel species of genus Lactobacillus that was isolated from fermented food Zha-chili.</title>
        <authorList>
            <person name="Zhang Z."/>
        </authorList>
    </citation>
    <scope>NUCLEOTIDE SEQUENCE [LARGE SCALE GENOMIC DNA]</scope>
    <source>
        <strain evidence="7">HBUAS51383</strain>
    </source>
</reference>
<dbReference type="InterPro" id="IPR002942">
    <property type="entry name" value="S4_RNA-bd"/>
</dbReference>
<dbReference type="InterPro" id="IPR050343">
    <property type="entry name" value="RsuA_PseudoU_synthase"/>
</dbReference>
<dbReference type="InterPro" id="IPR042092">
    <property type="entry name" value="PsdUridine_s_RsuA/RluB/E/F_cat"/>
</dbReference>
<dbReference type="CDD" id="cd00165">
    <property type="entry name" value="S4"/>
    <property type="match status" value="1"/>
</dbReference>
<dbReference type="InterPro" id="IPR020094">
    <property type="entry name" value="TruA/RsuA/RluB/E/F_N"/>
</dbReference>
<sequence>MERLQKVMAHAGVASRRSSEKLITSGHVKVNGKTVTELGVKVGKHDRVTVDEMPIQTEMPIYILMNKPRQVVSTVSDDKHRKTVIDLLDDEIKERVYPVGRLDYDTTGLLLLTNDGELANQLTHPKYEVDKTYVAKVQGIPTNEELKNLRQGVSLDGKKTSPARSKVLSSDDKRKTAIVSLTIHEGKNHQVKKMLQAVGHPVMKLKRETYAFLTLKGVQPGEFRELNPEEVKELKRVAQLDK</sequence>
<dbReference type="InterPro" id="IPR006145">
    <property type="entry name" value="PsdUridine_synth_RsuA/RluA"/>
</dbReference>
<dbReference type="Gene3D" id="3.30.70.580">
    <property type="entry name" value="Pseudouridine synthase I, catalytic domain, N-terminal subdomain"/>
    <property type="match status" value="1"/>
</dbReference>
<dbReference type="SUPFAM" id="SSF55120">
    <property type="entry name" value="Pseudouridine synthase"/>
    <property type="match status" value="1"/>
</dbReference>
<dbReference type="Pfam" id="PF00849">
    <property type="entry name" value="PseudoU_synth_2"/>
    <property type="match status" value="1"/>
</dbReference>
<evidence type="ECO:0000259" key="5">
    <source>
        <dbReference type="SMART" id="SM00363"/>
    </source>
</evidence>
<feature type="domain" description="RNA-binding S4" evidence="5">
    <location>
        <begin position="2"/>
        <end position="60"/>
    </location>
</feature>
<dbReference type="RefSeq" id="WP_168924442.1">
    <property type="nucleotide sequence ID" value="NZ_JAAXLJ010000003.1"/>
</dbReference>
<dbReference type="PANTHER" id="PTHR47683:SF2">
    <property type="entry name" value="RNA-BINDING S4 DOMAIN-CONTAINING PROTEIN"/>
    <property type="match status" value="1"/>
</dbReference>
<evidence type="ECO:0000256" key="4">
    <source>
        <dbReference type="RuleBase" id="RU003887"/>
    </source>
</evidence>
<evidence type="ECO:0000256" key="1">
    <source>
        <dbReference type="ARBA" id="ARBA00008348"/>
    </source>
</evidence>
<dbReference type="PROSITE" id="PS50889">
    <property type="entry name" value="S4"/>
    <property type="match status" value="1"/>
</dbReference>
<accession>A0ABX1KX82</accession>